<dbReference type="Proteomes" id="UP000663829">
    <property type="component" value="Unassembled WGS sequence"/>
</dbReference>
<reference evidence="1" key="1">
    <citation type="submission" date="2021-02" db="EMBL/GenBank/DDBJ databases">
        <authorList>
            <person name="Nowell W R."/>
        </authorList>
    </citation>
    <scope>NUCLEOTIDE SEQUENCE</scope>
</reference>
<name>A0A815J475_9BILA</name>
<organism evidence="1 3">
    <name type="scientific">Didymodactylos carnosus</name>
    <dbReference type="NCBI Taxonomy" id="1234261"/>
    <lineage>
        <taxon>Eukaryota</taxon>
        <taxon>Metazoa</taxon>
        <taxon>Spiralia</taxon>
        <taxon>Gnathifera</taxon>
        <taxon>Rotifera</taxon>
        <taxon>Eurotatoria</taxon>
        <taxon>Bdelloidea</taxon>
        <taxon>Philodinida</taxon>
        <taxon>Philodinidae</taxon>
        <taxon>Didymodactylos</taxon>
    </lineage>
</organism>
<evidence type="ECO:0000313" key="2">
    <source>
        <dbReference type="EMBL" id="CAF4258921.1"/>
    </source>
</evidence>
<sequence>MNNLINKTFDQVSKIGGKIERRLSRSDSSDDLKRSGSGLELSAAPAGIFGNYNNYGQQQVRAYGYGGGNYGNQGPYGGNYGGGNYGNQGAYGGNYGGQFRAVNPYGAGANIGYSPDYYIAERRVVDLVPAPPPQIIRQQVPVPVPVDRPVPQPYPVEVPRPVPVDRPVPVPVPRPVPVDRPYPVAVPVPVPSPPPPPVYVPVGVPVPSPRASPVMFERKVIETQRQWVNVPSPNYGYNPCNYMP</sequence>
<gene>
    <name evidence="1" type="ORF">GPM918_LOCUS31892</name>
    <name evidence="2" type="ORF">SRO942_LOCUS32549</name>
</gene>
<keyword evidence="3" id="KW-1185">Reference proteome</keyword>
<accession>A0A815J475</accession>
<dbReference type="EMBL" id="CAJOBC010076044">
    <property type="protein sequence ID" value="CAF4258921.1"/>
    <property type="molecule type" value="Genomic_DNA"/>
</dbReference>
<evidence type="ECO:0000313" key="3">
    <source>
        <dbReference type="Proteomes" id="UP000663829"/>
    </source>
</evidence>
<dbReference type="AlphaFoldDB" id="A0A815J475"/>
<evidence type="ECO:0000313" key="1">
    <source>
        <dbReference type="EMBL" id="CAF1371794.1"/>
    </source>
</evidence>
<protein>
    <submittedName>
        <fullName evidence="1">Uncharacterized protein</fullName>
    </submittedName>
</protein>
<dbReference type="Proteomes" id="UP000681722">
    <property type="component" value="Unassembled WGS sequence"/>
</dbReference>
<dbReference type="EMBL" id="CAJNOQ010015956">
    <property type="protein sequence ID" value="CAF1371794.1"/>
    <property type="molecule type" value="Genomic_DNA"/>
</dbReference>
<proteinExistence type="predicted"/>
<comment type="caution">
    <text evidence="1">The sequence shown here is derived from an EMBL/GenBank/DDBJ whole genome shotgun (WGS) entry which is preliminary data.</text>
</comment>
<dbReference type="OrthoDB" id="10056222at2759"/>